<comment type="catalytic activity">
    <reaction evidence="11">
        <text>a 6-O-methyl-2'-deoxyguanosine in DNA + L-cysteinyl-[protein] = S-methyl-L-cysteinyl-[protein] + a 2'-deoxyguanosine in DNA</text>
        <dbReference type="Rhea" id="RHEA:24000"/>
        <dbReference type="Rhea" id="RHEA-COMP:10131"/>
        <dbReference type="Rhea" id="RHEA-COMP:10132"/>
        <dbReference type="Rhea" id="RHEA-COMP:11367"/>
        <dbReference type="Rhea" id="RHEA-COMP:11368"/>
        <dbReference type="ChEBI" id="CHEBI:29950"/>
        <dbReference type="ChEBI" id="CHEBI:82612"/>
        <dbReference type="ChEBI" id="CHEBI:85445"/>
        <dbReference type="ChEBI" id="CHEBI:85448"/>
        <dbReference type="EC" id="2.1.1.63"/>
    </reaction>
</comment>
<dbReference type="CDD" id="cd06445">
    <property type="entry name" value="ATase"/>
    <property type="match status" value="1"/>
</dbReference>
<dbReference type="GeneID" id="9052503"/>
<evidence type="ECO:0000256" key="3">
    <source>
        <dbReference type="ARBA" id="ARBA00011918"/>
    </source>
</evidence>
<name>C5L0T6_PERM5</name>
<evidence type="ECO:0000313" key="14">
    <source>
        <dbReference type="Proteomes" id="UP000007800"/>
    </source>
</evidence>
<keyword evidence="14" id="KW-1185">Reference proteome</keyword>
<dbReference type="EMBL" id="GG678140">
    <property type="protein sequence ID" value="EER09578.1"/>
    <property type="molecule type" value="Genomic_DNA"/>
</dbReference>
<evidence type="ECO:0000256" key="11">
    <source>
        <dbReference type="ARBA" id="ARBA00049348"/>
    </source>
</evidence>
<dbReference type="PROSITE" id="PS00374">
    <property type="entry name" value="MGMT"/>
    <property type="match status" value="1"/>
</dbReference>
<dbReference type="Pfam" id="PF01035">
    <property type="entry name" value="DNA_binding_1"/>
    <property type="match status" value="1"/>
</dbReference>
<keyword evidence="8" id="KW-0234">DNA repair</keyword>
<dbReference type="GO" id="GO:0032259">
    <property type="term" value="P:methylation"/>
    <property type="evidence" value="ECO:0007669"/>
    <property type="project" value="UniProtKB-KW"/>
</dbReference>
<dbReference type="PANTHER" id="PTHR10815:SF13">
    <property type="entry name" value="METHYLATED-DNA--PROTEIN-CYSTEINE METHYLTRANSFERASE"/>
    <property type="match status" value="1"/>
</dbReference>
<gene>
    <name evidence="13" type="ORF">Pmar_PMAR008718</name>
</gene>
<evidence type="ECO:0000256" key="1">
    <source>
        <dbReference type="ARBA" id="ARBA00001286"/>
    </source>
</evidence>
<evidence type="ECO:0000313" key="13">
    <source>
        <dbReference type="EMBL" id="EER09578.1"/>
    </source>
</evidence>
<evidence type="ECO:0000256" key="9">
    <source>
        <dbReference type="ARBA" id="ARBA00030795"/>
    </source>
</evidence>
<reference evidence="13 14" key="1">
    <citation type="submission" date="2008-07" db="EMBL/GenBank/DDBJ databases">
        <authorList>
            <person name="El-Sayed N."/>
            <person name="Caler E."/>
            <person name="Inman J."/>
            <person name="Amedeo P."/>
            <person name="Hass B."/>
            <person name="Wortman J."/>
        </authorList>
    </citation>
    <scope>NUCLEOTIDE SEQUENCE [LARGE SCALE GENOMIC DNA]</scope>
    <source>
        <strain evidence="14">ATCC 50983 / TXsc</strain>
    </source>
</reference>
<evidence type="ECO:0000256" key="6">
    <source>
        <dbReference type="ARBA" id="ARBA00022679"/>
    </source>
</evidence>
<dbReference type="GO" id="GO:0003908">
    <property type="term" value="F:methylated-DNA-[protein]-cysteine S-methyltransferase activity"/>
    <property type="evidence" value="ECO:0007669"/>
    <property type="project" value="UniProtKB-EC"/>
</dbReference>
<comment type="catalytic activity">
    <reaction evidence="1">
        <text>a 4-O-methyl-thymidine in DNA + L-cysteinyl-[protein] = a thymidine in DNA + S-methyl-L-cysteinyl-[protein]</text>
        <dbReference type="Rhea" id="RHEA:53428"/>
        <dbReference type="Rhea" id="RHEA-COMP:10131"/>
        <dbReference type="Rhea" id="RHEA-COMP:10132"/>
        <dbReference type="Rhea" id="RHEA-COMP:13555"/>
        <dbReference type="Rhea" id="RHEA-COMP:13556"/>
        <dbReference type="ChEBI" id="CHEBI:29950"/>
        <dbReference type="ChEBI" id="CHEBI:82612"/>
        <dbReference type="ChEBI" id="CHEBI:137386"/>
        <dbReference type="ChEBI" id="CHEBI:137387"/>
        <dbReference type="EC" id="2.1.1.63"/>
    </reaction>
</comment>
<organism evidence="14">
    <name type="scientific">Perkinsus marinus (strain ATCC 50983 / TXsc)</name>
    <dbReference type="NCBI Taxonomy" id="423536"/>
    <lineage>
        <taxon>Eukaryota</taxon>
        <taxon>Sar</taxon>
        <taxon>Alveolata</taxon>
        <taxon>Perkinsozoa</taxon>
        <taxon>Perkinsea</taxon>
        <taxon>Perkinsida</taxon>
        <taxon>Perkinsidae</taxon>
        <taxon>Perkinsus</taxon>
    </lineage>
</organism>
<dbReference type="OMA" id="LRVNPFC"/>
<feature type="domain" description="Methylated-DNA-[protein]-cysteine S-methyltransferase DNA binding" evidence="12">
    <location>
        <begin position="10"/>
        <end position="96"/>
    </location>
</feature>
<dbReference type="NCBIfam" id="TIGR00589">
    <property type="entry name" value="ogt"/>
    <property type="match status" value="1"/>
</dbReference>
<dbReference type="OrthoDB" id="424910at2759"/>
<evidence type="ECO:0000256" key="8">
    <source>
        <dbReference type="ARBA" id="ARBA00023204"/>
    </source>
</evidence>
<comment type="similarity">
    <text evidence="2">Belongs to the MGMT family.</text>
</comment>
<dbReference type="RefSeq" id="XP_002777783.1">
    <property type="nucleotide sequence ID" value="XM_002777737.1"/>
</dbReference>
<evidence type="ECO:0000256" key="10">
    <source>
        <dbReference type="ARBA" id="ARBA00031621"/>
    </source>
</evidence>
<evidence type="ECO:0000256" key="5">
    <source>
        <dbReference type="ARBA" id="ARBA00022603"/>
    </source>
</evidence>
<dbReference type="PANTHER" id="PTHR10815">
    <property type="entry name" value="METHYLATED-DNA--PROTEIN-CYSTEINE METHYLTRANSFERASE"/>
    <property type="match status" value="1"/>
</dbReference>
<dbReference type="SUPFAM" id="SSF46767">
    <property type="entry name" value="Methylated DNA-protein cysteine methyltransferase, C-terminal domain"/>
    <property type="match status" value="1"/>
</dbReference>
<evidence type="ECO:0000256" key="4">
    <source>
        <dbReference type="ARBA" id="ARBA00015377"/>
    </source>
</evidence>
<dbReference type="GO" id="GO:0006281">
    <property type="term" value="P:DNA repair"/>
    <property type="evidence" value="ECO:0007669"/>
    <property type="project" value="UniProtKB-KW"/>
</dbReference>
<evidence type="ECO:0000259" key="12">
    <source>
        <dbReference type="Pfam" id="PF01035"/>
    </source>
</evidence>
<dbReference type="InterPro" id="IPR014048">
    <property type="entry name" value="MethylDNA_cys_MeTrfase_DNA-bd"/>
</dbReference>
<proteinExistence type="inferred from homology"/>
<evidence type="ECO:0000256" key="2">
    <source>
        <dbReference type="ARBA" id="ARBA00008711"/>
    </source>
</evidence>
<protein>
    <recommendedName>
        <fullName evidence="4">Methylated-DNA--protein-cysteine methyltransferase</fullName>
        <ecNumber evidence="3">2.1.1.63</ecNumber>
    </recommendedName>
    <alternativeName>
        <fullName evidence="9">6-O-methylguanine-DNA methyltransferase</fullName>
    </alternativeName>
    <alternativeName>
        <fullName evidence="10">O-6-methylguanine-DNA-alkyltransferase</fullName>
    </alternativeName>
</protein>
<accession>C5L0T6</accession>
<dbReference type="EC" id="2.1.1.63" evidence="3"/>
<dbReference type="AlphaFoldDB" id="C5L0T6"/>
<dbReference type="InterPro" id="IPR001497">
    <property type="entry name" value="MethylDNA_cys_MeTrfase_AS"/>
</dbReference>
<dbReference type="InterPro" id="IPR036217">
    <property type="entry name" value="MethylDNA_cys_MeTrfase_DNAb"/>
</dbReference>
<sequence length="115" mass="12890">MSIDLSAVSPFRRRVYEALLEVPKGKVTTYKELSRRIDCRSCQAVGQALKCNPFAPDVPCHRVVRASLDIGGFHGHVATDSKDVQRKIALLLEEGVVFVDDNTRVRVSSECLYHF</sequence>
<keyword evidence="5 13" id="KW-0489">Methyltransferase</keyword>
<keyword evidence="7" id="KW-0227">DNA damage</keyword>
<dbReference type="Proteomes" id="UP000007800">
    <property type="component" value="Unassembled WGS sequence"/>
</dbReference>
<dbReference type="InParanoid" id="C5L0T6"/>
<dbReference type="InterPro" id="IPR036388">
    <property type="entry name" value="WH-like_DNA-bd_sf"/>
</dbReference>
<keyword evidence="6 13" id="KW-0808">Transferase</keyword>
<dbReference type="Gene3D" id="1.10.10.10">
    <property type="entry name" value="Winged helix-like DNA-binding domain superfamily/Winged helix DNA-binding domain"/>
    <property type="match status" value="1"/>
</dbReference>
<evidence type="ECO:0000256" key="7">
    <source>
        <dbReference type="ARBA" id="ARBA00022763"/>
    </source>
</evidence>